<dbReference type="GO" id="GO:0003700">
    <property type="term" value="F:DNA-binding transcription factor activity"/>
    <property type="evidence" value="ECO:0007669"/>
    <property type="project" value="InterPro"/>
</dbReference>
<evidence type="ECO:0000256" key="1">
    <source>
        <dbReference type="ARBA" id="ARBA00004496"/>
    </source>
</evidence>
<evidence type="ECO:0000256" key="8">
    <source>
        <dbReference type="ARBA" id="ARBA00047207"/>
    </source>
</evidence>
<dbReference type="STRING" id="1348114.OM33_02900"/>
<dbReference type="InterPro" id="IPR036388">
    <property type="entry name" value="WH-like_DNA-bd_sf"/>
</dbReference>
<dbReference type="SMART" id="SM00347">
    <property type="entry name" value="HTH_MARR"/>
    <property type="match status" value="1"/>
</dbReference>
<dbReference type="PANTHER" id="PTHR42756">
    <property type="entry name" value="TRANSCRIPTIONAL REGULATOR, MARR"/>
    <property type="match status" value="1"/>
</dbReference>
<evidence type="ECO:0000259" key="9">
    <source>
        <dbReference type="PROSITE" id="PS50995"/>
    </source>
</evidence>
<dbReference type="AlphaFoldDB" id="A0A0A7EDS1"/>
<sequence length="146" mass="16900">MASNADQLLENQLCFPIYAASRLVTRLYQPELDKHKLTYPQYVILLILWQQDGVTVGEIGQQAILNNNTLTPILKRMEQSDLIERRRDEWDERKVRIFLTQHGHALQQSLSCLPSQLVDKVGLDLEKAKQLKVLLGDLMDKLNDQF</sequence>
<keyword evidence="5" id="KW-0804">Transcription</keyword>
<protein>
    <recommendedName>
        <fullName evidence="7">HTH-type transcriptional regulator SarZ</fullName>
    </recommendedName>
    <alternativeName>
        <fullName evidence="8">Staphylococcal accessory regulator Z</fullName>
    </alternativeName>
</protein>
<evidence type="ECO:0000256" key="5">
    <source>
        <dbReference type="ARBA" id="ARBA00023163"/>
    </source>
</evidence>
<dbReference type="GO" id="GO:0005737">
    <property type="term" value="C:cytoplasm"/>
    <property type="evidence" value="ECO:0007669"/>
    <property type="project" value="UniProtKB-SubCell"/>
</dbReference>
<dbReference type="SUPFAM" id="SSF46785">
    <property type="entry name" value="Winged helix' DNA-binding domain"/>
    <property type="match status" value="1"/>
</dbReference>
<evidence type="ECO:0000256" key="4">
    <source>
        <dbReference type="ARBA" id="ARBA00023125"/>
    </source>
</evidence>
<dbReference type="Gene3D" id="1.10.10.10">
    <property type="entry name" value="Winged helix-like DNA-binding domain superfamily/Winged helix DNA-binding domain"/>
    <property type="match status" value="1"/>
</dbReference>
<comment type="subcellular location">
    <subcellularLocation>
        <location evidence="1">Cytoplasm</location>
    </subcellularLocation>
</comment>
<dbReference type="HOGENOM" id="CLU_083287_3_0_6"/>
<dbReference type="Pfam" id="PF22381">
    <property type="entry name" value="Staph_reg_Sar_Rot"/>
    <property type="match status" value="1"/>
</dbReference>
<evidence type="ECO:0000256" key="2">
    <source>
        <dbReference type="ARBA" id="ARBA00022490"/>
    </source>
</evidence>
<evidence type="ECO:0000256" key="3">
    <source>
        <dbReference type="ARBA" id="ARBA00023015"/>
    </source>
</evidence>
<dbReference type="KEGG" id="pseo:OM33_02900"/>
<dbReference type="PROSITE" id="PS50995">
    <property type="entry name" value="HTH_MARR_2"/>
    <property type="match status" value="1"/>
</dbReference>
<reference evidence="10 11" key="1">
    <citation type="submission" date="2014-11" db="EMBL/GenBank/DDBJ databases">
        <title>Complete Genome Sequence of Pseudoalteromonas sp. Strain OCN003 Isolated from Kaneohe Bay, Oahu, Hawaii.</title>
        <authorList>
            <person name="Beurmann S."/>
            <person name="Videau P."/>
            <person name="Ushijima B."/>
            <person name="Smith A.M."/>
            <person name="Aeby G.S."/>
            <person name="Callahan S.M."/>
            <person name="Belcaid M."/>
        </authorList>
    </citation>
    <scope>NUCLEOTIDE SEQUENCE [LARGE SCALE GENOMIC DNA]</scope>
    <source>
        <strain evidence="10 11">OCN003</strain>
    </source>
</reference>
<dbReference type="eggNOG" id="COG1846">
    <property type="taxonomic scope" value="Bacteria"/>
</dbReference>
<dbReference type="PANTHER" id="PTHR42756:SF1">
    <property type="entry name" value="TRANSCRIPTIONAL REPRESSOR OF EMRAB OPERON"/>
    <property type="match status" value="1"/>
</dbReference>
<dbReference type="FunFam" id="1.10.10.10:FF:000163">
    <property type="entry name" value="MarR family transcriptional regulator"/>
    <property type="match status" value="1"/>
</dbReference>
<organism evidence="10 11">
    <name type="scientific">Pseudoalteromonas piratica</name>
    <dbReference type="NCBI Taxonomy" id="1348114"/>
    <lineage>
        <taxon>Bacteria</taxon>
        <taxon>Pseudomonadati</taxon>
        <taxon>Pseudomonadota</taxon>
        <taxon>Gammaproteobacteria</taxon>
        <taxon>Alteromonadales</taxon>
        <taxon>Pseudoalteromonadaceae</taxon>
        <taxon>Pseudoalteromonas</taxon>
    </lineage>
</organism>
<feature type="domain" description="HTH marR-type" evidence="9">
    <location>
        <begin position="10"/>
        <end position="140"/>
    </location>
</feature>
<evidence type="ECO:0000256" key="6">
    <source>
        <dbReference type="ARBA" id="ARBA00046337"/>
    </source>
</evidence>
<keyword evidence="4" id="KW-0238">DNA-binding</keyword>
<dbReference type="EMBL" id="CP009888">
    <property type="protein sequence ID" value="AIY64216.1"/>
    <property type="molecule type" value="Genomic_DNA"/>
</dbReference>
<evidence type="ECO:0000256" key="7">
    <source>
        <dbReference type="ARBA" id="ARBA00047188"/>
    </source>
</evidence>
<dbReference type="InterPro" id="IPR000835">
    <property type="entry name" value="HTH_MarR-typ"/>
</dbReference>
<gene>
    <name evidence="10" type="ORF">OM33_02900</name>
</gene>
<dbReference type="OrthoDB" id="9806864at2"/>
<keyword evidence="3" id="KW-0805">Transcription regulation</keyword>
<keyword evidence="11" id="KW-1185">Reference proteome</keyword>
<accession>A0A0A7EDS1</accession>
<keyword evidence="2" id="KW-0963">Cytoplasm</keyword>
<dbReference type="InterPro" id="IPR055166">
    <property type="entry name" value="Transc_reg_Sar_Rot_HTH"/>
</dbReference>
<dbReference type="RefSeq" id="WP_038638539.1">
    <property type="nucleotide sequence ID" value="NZ_CP009888.1"/>
</dbReference>
<evidence type="ECO:0000313" key="10">
    <source>
        <dbReference type="EMBL" id="AIY64216.1"/>
    </source>
</evidence>
<name>A0A0A7EDS1_9GAMM</name>
<proteinExistence type="inferred from homology"/>
<dbReference type="Proteomes" id="UP000030341">
    <property type="component" value="Chromosome 1"/>
</dbReference>
<comment type="similarity">
    <text evidence="6">Belongs to the SarZ family.</text>
</comment>
<dbReference type="GO" id="GO:0003677">
    <property type="term" value="F:DNA binding"/>
    <property type="evidence" value="ECO:0007669"/>
    <property type="project" value="UniProtKB-KW"/>
</dbReference>
<evidence type="ECO:0000313" key="11">
    <source>
        <dbReference type="Proteomes" id="UP000030341"/>
    </source>
</evidence>
<dbReference type="InterPro" id="IPR036390">
    <property type="entry name" value="WH_DNA-bd_sf"/>
</dbReference>